<evidence type="ECO:0000256" key="1">
    <source>
        <dbReference type="SAM" id="SignalP"/>
    </source>
</evidence>
<gene>
    <name evidence="2" type="ORF">DVG78_24005</name>
</gene>
<dbReference type="OrthoDB" id="905588at2"/>
<evidence type="ECO:0000313" key="3">
    <source>
        <dbReference type="Proteomes" id="UP000253141"/>
    </source>
</evidence>
<keyword evidence="1" id="KW-0732">Signal</keyword>
<dbReference type="Gene3D" id="2.40.128.140">
    <property type="entry name" value="Outer membrane protein"/>
    <property type="match status" value="1"/>
</dbReference>
<keyword evidence="3" id="KW-1185">Reference proteome</keyword>
<dbReference type="Pfam" id="PF09982">
    <property type="entry name" value="LpxR"/>
    <property type="match status" value="1"/>
</dbReference>
<dbReference type="Proteomes" id="UP000253141">
    <property type="component" value="Unassembled WGS sequence"/>
</dbReference>
<protein>
    <submittedName>
        <fullName evidence="2">DUF2219 family protein</fullName>
    </submittedName>
</protein>
<sequence>MKTSQLLIWAVFMLLSTSAYGQMNPQKQVVKDTLATSKVSQLADTIFKEVTKKYPIKEKNISYEKGDARAVFEANKRILTAKEAIIFKNELVGKDSLLNISNVAIRKKTISDALEMAVFKNDVDILIDSLRLINTAIESNEIEFRVERIAEYKVIYEVYERFKGYIDQQLKGRISGDVYLNGLLKNLDIVKKHMNLLLENQFVFYRYTPTSKQFVKSIHLFHDNDILLFSKMNEDRNYTGGFRFEFTTDYFKMRLFRPLNKNNILSYQSILLGGEGYTPYIRFKEEEVENAMGIRLVINQNTGYFDQASQDSIIKYMRARQTQTDRPFASFQYVARGKYRLNYHGHWRSKSFFKIGTIGGNIGRNLQAAIHQDLTQGSIKVLNWEDQIANGGRLAFNIDHHFDLMLFSSESTVFEKDKYLRESNRSKWPKFLNVYVPLEVHTGTELDALGAGLGLSNRNFKEKSGTNDLKIDDNRSQPMLQRWYNNFSASSEIRYRYVLHNTMLEGLGWGKTWQDDKYDDEAPTKYTLRKNEVNRHLWTWDVFAGFRFNKVSIYYMRTMILNKEFQKMILNTETPDSAGKPYGWGRIGFNFLL</sequence>
<dbReference type="InterPro" id="IPR037107">
    <property type="entry name" value="Put_OMP_sf"/>
</dbReference>
<dbReference type="EMBL" id="QPIW01000027">
    <property type="protein sequence ID" value="RDB03411.1"/>
    <property type="molecule type" value="Genomic_DNA"/>
</dbReference>
<accession>A0A369I0U6</accession>
<dbReference type="InterPro" id="IPR018707">
    <property type="entry name" value="LpxR"/>
</dbReference>
<name>A0A369I0U6_9BACT</name>
<proteinExistence type="predicted"/>
<evidence type="ECO:0000313" key="2">
    <source>
        <dbReference type="EMBL" id="RDB03411.1"/>
    </source>
</evidence>
<feature type="signal peptide" evidence="1">
    <location>
        <begin position="1"/>
        <end position="21"/>
    </location>
</feature>
<feature type="chain" id="PRO_5016843575" evidence="1">
    <location>
        <begin position="22"/>
        <end position="593"/>
    </location>
</feature>
<dbReference type="AlphaFoldDB" id="A0A369I0U6"/>
<dbReference type="RefSeq" id="WP_114463564.1">
    <property type="nucleotide sequence ID" value="NZ_QPIW01000027.1"/>
</dbReference>
<organism evidence="2 3">
    <name type="scientific">Runella aurantiaca</name>
    <dbReference type="NCBI Taxonomy" id="2282308"/>
    <lineage>
        <taxon>Bacteria</taxon>
        <taxon>Pseudomonadati</taxon>
        <taxon>Bacteroidota</taxon>
        <taxon>Cytophagia</taxon>
        <taxon>Cytophagales</taxon>
        <taxon>Spirosomataceae</taxon>
        <taxon>Runella</taxon>
    </lineage>
</organism>
<reference evidence="2 3" key="1">
    <citation type="submission" date="2018-07" db="EMBL/GenBank/DDBJ databases">
        <title>Genome analysis of Runella aurantiaca.</title>
        <authorList>
            <person name="Yang X."/>
        </authorList>
    </citation>
    <scope>NUCLEOTIDE SEQUENCE [LARGE SCALE GENOMIC DNA]</scope>
    <source>
        <strain evidence="2 3">YX9</strain>
    </source>
</reference>
<comment type="caution">
    <text evidence="2">The sequence shown here is derived from an EMBL/GenBank/DDBJ whole genome shotgun (WGS) entry which is preliminary data.</text>
</comment>